<name>A0A7J3X4S2_THEPE</name>
<dbReference type="Gene3D" id="3.30.1310.20">
    <property type="entry name" value="PRTase-like"/>
    <property type="match status" value="1"/>
</dbReference>
<feature type="domain" description="Phosphoribosyltransferase" evidence="1">
    <location>
        <begin position="39"/>
        <end position="190"/>
    </location>
</feature>
<dbReference type="GO" id="GO:0016757">
    <property type="term" value="F:glycosyltransferase activity"/>
    <property type="evidence" value="ECO:0007669"/>
    <property type="project" value="UniProtKB-KW"/>
</dbReference>
<sequence>MKSQPRLLTHALFQHHLFTPTGWSEHVVLIFRNRVEAGRLLGEKLRAEGFEGPGVKVLGIPRGGVVTANAVAEVIGGQLDVVVSRKLRAPFNPELGIGAVSEHDALFVNWEIVRELGVSQEYLEGEIEHQKGVVRAYVEKFRMGEPLSLKGSVAVVVDDGVATGATVIAAALACRRAEAEQVVVATPVIAEDVAPLVSRYCDKLVYVLKPVVLYAVGMYYEDFSEVTDEDVLKLLSRLRRAG</sequence>
<dbReference type="EMBL" id="DRZM01000007">
    <property type="protein sequence ID" value="HHP04144.1"/>
    <property type="molecule type" value="Genomic_DNA"/>
</dbReference>
<comment type="caution">
    <text evidence="2">The sequence shown here is derived from an EMBL/GenBank/DDBJ whole genome shotgun (WGS) entry which is preliminary data.</text>
</comment>
<dbReference type="Pfam" id="PF00156">
    <property type="entry name" value="Pribosyltran"/>
    <property type="match status" value="1"/>
</dbReference>
<keyword evidence="2" id="KW-0328">Glycosyltransferase</keyword>
<protein>
    <submittedName>
        <fullName evidence="2">Phosphoribosyltransferase</fullName>
    </submittedName>
</protein>
<dbReference type="SUPFAM" id="SSF53271">
    <property type="entry name" value="PRTase-like"/>
    <property type="match status" value="1"/>
</dbReference>
<dbReference type="InterPro" id="IPR000836">
    <property type="entry name" value="PRTase_dom"/>
</dbReference>
<evidence type="ECO:0000313" key="2">
    <source>
        <dbReference type="EMBL" id="HHP04144.1"/>
    </source>
</evidence>
<dbReference type="InterPro" id="IPR029057">
    <property type="entry name" value="PRTase-like"/>
</dbReference>
<gene>
    <name evidence="2" type="ORF">ENM88_00140</name>
</gene>
<proteinExistence type="predicted"/>
<dbReference type="AlphaFoldDB" id="A0A7J3X4S2"/>
<organism evidence="2">
    <name type="scientific">Thermofilum pendens</name>
    <dbReference type="NCBI Taxonomy" id="2269"/>
    <lineage>
        <taxon>Archaea</taxon>
        <taxon>Thermoproteota</taxon>
        <taxon>Thermoprotei</taxon>
        <taxon>Thermofilales</taxon>
        <taxon>Thermofilaceae</taxon>
        <taxon>Thermofilum</taxon>
    </lineage>
</organism>
<evidence type="ECO:0000259" key="1">
    <source>
        <dbReference type="Pfam" id="PF00156"/>
    </source>
</evidence>
<accession>A0A7J3X4S2</accession>
<dbReference type="Gene3D" id="3.40.50.2020">
    <property type="match status" value="1"/>
</dbReference>
<keyword evidence="2" id="KW-0808">Transferase</keyword>
<reference evidence="2" key="1">
    <citation type="journal article" date="2020" name="mSystems">
        <title>Genome- and Community-Level Interaction Insights into Carbon Utilization and Element Cycling Functions of Hydrothermarchaeota in Hydrothermal Sediment.</title>
        <authorList>
            <person name="Zhou Z."/>
            <person name="Liu Y."/>
            <person name="Xu W."/>
            <person name="Pan J."/>
            <person name="Luo Z.H."/>
            <person name="Li M."/>
        </authorList>
    </citation>
    <scope>NUCLEOTIDE SEQUENCE [LARGE SCALE GENOMIC DNA]</scope>
    <source>
        <strain evidence="2">SpSt-1125</strain>
    </source>
</reference>